<feature type="transmembrane region" description="Helical" evidence="2">
    <location>
        <begin position="254"/>
        <end position="276"/>
    </location>
</feature>
<name>A0A2A6BZN1_PRIPA</name>
<comment type="similarity">
    <text evidence="2">Belongs to the organo anion transporter (TC 2.A.60) family.</text>
</comment>
<evidence type="ECO:0000313" key="5">
    <source>
        <dbReference type="Proteomes" id="UP000005239"/>
    </source>
</evidence>
<dbReference type="InterPro" id="IPR036259">
    <property type="entry name" value="MFS_trans_sf"/>
</dbReference>
<sequence length="943" mass="105088">MNHSVHSGYSNRSRQSRSKQPIYTSDKRARLTQRDNKKWLRLLTVFGYVVFVSAPAISLSVYYTCIWDPMYIEKFNATRQSPPAINLSPIKPKRSLDAIEAVLSPMEEKKCTCEEKPQSADEKTVKEPKKEMSLETLLKQHAAERDLSVSSEAELLSSSAEVKSSESHEKSAEIPPKCHDSPLLLLPYEAGFGLGSDWKEEEGGEGTMDIATKIRWFFFVFGLVYFLESIGGFYMTSAVVFIEKQFNIPSRLSGTMVSAGDFAYIPVIIFTSYFGGRGNRAKWIGAGCILISIANFLIAASNFLFPRADYEHDLLNVSDELARRVDKVVGEEFNGTDDMLERTPLMRANDIRVLTALPYAFCDTEINGLRLAQSEGECLLNPPSLGPFLMIFGGLLILGVGRTMPFSLGLPLMDDNVKKDNLPVYFAIMFFAKVLGPVVGLLIGGQLNKIFYNFNPPQGLTPKDPMWIGCWWLGFLIFGFLLFFPSVALYFFPSDSISAKKEDVELEKLNGKNGDTSPKKEALKLNLYDKHKKDHGHLSAKQEFKAFLSTMWELFRVPIYMGSVFGRILDVLAFKGFFVFLSKYLQLQFDMPQHKIQTYVALVGIVGFACGVAGGSGTMRKFRMEGRITNSALQFTSFHQLQVISTAAAWVATCSLCAALLSFANANVGCTNVIGEIGQQGLRTNFTFNSCDKSCGCDDVPLYPVCDSLGNAFYSPCHAGCPLEGKMFNVYNQNDAGSMTPVFSKCKCAAGDGIVSRENCHNPDCDTKFSIFFIFQAIGAFFGGMAVVPGMLIILRSVKPEHRSVSLGFNGFVVSLFATLPSPVLWGKIYDMSCLYWPKFCGDRVGACQLYDLDQLRVRIHLIYGSIRIVSLLSDIWVVYWAKGLKLMDDTEGKEEESESEEKTAIEDDKTEHKVVSRKHSRKPTLPEAEIIALEEEGHNRTL</sequence>
<feature type="transmembrane region" description="Helical" evidence="2">
    <location>
        <begin position="389"/>
        <end position="412"/>
    </location>
</feature>
<feature type="transmembrane region" description="Helical" evidence="2">
    <location>
        <begin position="45"/>
        <end position="65"/>
    </location>
</feature>
<dbReference type="EnsemblMetazoa" id="PPA02036.1">
    <property type="protein sequence ID" value="PPA02036.1"/>
    <property type="gene ID" value="WBGene00091590"/>
</dbReference>
<keyword evidence="2" id="KW-0813">Transport</keyword>
<keyword evidence="2" id="KW-0406">Ion transport</keyword>
<dbReference type="Gene3D" id="1.20.1250.20">
    <property type="entry name" value="MFS general substrate transporter like domains"/>
    <property type="match status" value="1"/>
</dbReference>
<reference evidence="5" key="1">
    <citation type="journal article" date="2008" name="Nat. Genet.">
        <title>The Pristionchus pacificus genome provides a unique perspective on nematode lifestyle and parasitism.</title>
        <authorList>
            <person name="Dieterich C."/>
            <person name="Clifton S.W."/>
            <person name="Schuster L.N."/>
            <person name="Chinwalla A."/>
            <person name="Delehaunty K."/>
            <person name="Dinkelacker I."/>
            <person name="Fulton L."/>
            <person name="Fulton R."/>
            <person name="Godfrey J."/>
            <person name="Minx P."/>
            <person name="Mitreva M."/>
            <person name="Roeseler W."/>
            <person name="Tian H."/>
            <person name="Witte H."/>
            <person name="Yang S.P."/>
            <person name="Wilson R.K."/>
            <person name="Sommer R.J."/>
        </authorList>
    </citation>
    <scope>NUCLEOTIDE SEQUENCE [LARGE SCALE GENOMIC DNA]</scope>
    <source>
        <strain evidence="5">PS312</strain>
    </source>
</reference>
<dbReference type="CDD" id="cd17336">
    <property type="entry name" value="MFS_SLCO_OATP"/>
    <property type="match status" value="1"/>
</dbReference>
<comment type="subcellular location">
    <subcellularLocation>
        <location evidence="2">Cell membrane</location>
        <topology evidence="2">Multi-pass membrane protein</topology>
    </subcellularLocation>
</comment>
<feature type="transmembrane region" description="Helical" evidence="2">
    <location>
        <begin position="466"/>
        <end position="492"/>
    </location>
</feature>
<dbReference type="Proteomes" id="UP000005239">
    <property type="component" value="Unassembled WGS sequence"/>
</dbReference>
<gene>
    <name evidence="4" type="primary">WBGene00091590</name>
</gene>
<reference evidence="4" key="2">
    <citation type="submission" date="2022-06" db="UniProtKB">
        <authorList>
            <consortium name="EnsemblMetazoa"/>
        </authorList>
    </citation>
    <scope>IDENTIFICATION</scope>
    <source>
        <strain evidence="4">PS312</strain>
    </source>
</reference>
<evidence type="ECO:0000256" key="2">
    <source>
        <dbReference type="RuleBase" id="RU362056"/>
    </source>
</evidence>
<feature type="compositionally biased region" description="Polar residues" evidence="3">
    <location>
        <begin position="1"/>
        <end position="23"/>
    </location>
</feature>
<evidence type="ECO:0000256" key="1">
    <source>
        <dbReference type="ARBA" id="ARBA00023157"/>
    </source>
</evidence>
<feature type="transmembrane region" description="Helical" evidence="2">
    <location>
        <begin position="564"/>
        <end position="584"/>
    </location>
</feature>
<organism evidence="4 5">
    <name type="scientific">Pristionchus pacificus</name>
    <name type="common">Parasitic nematode worm</name>
    <dbReference type="NCBI Taxonomy" id="54126"/>
    <lineage>
        <taxon>Eukaryota</taxon>
        <taxon>Metazoa</taxon>
        <taxon>Ecdysozoa</taxon>
        <taxon>Nematoda</taxon>
        <taxon>Chromadorea</taxon>
        <taxon>Rhabditida</taxon>
        <taxon>Rhabditina</taxon>
        <taxon>Diplogasteromorpha</taxon>
        <taxon>Diplogasteroidea</taxon>
        <taxon>Neodiplogasteridae</taxon>
        <taxon>Pristionchus</taxon>
    </lineage>
</organism>
<dbReference type="Pfam" id="PF15018">
    <property type="entry name" value="InaF-motif"/>
    <property type="match status" value="1"/>
</dbReference>
<keyword evidence="5" id="KW-1185">Reference proteome</keyword>
<dbReference type="PANTHER" id="PTHR11388:SF150">
    <property type="entry name" value="SOLUTE CARRIER ORGANIC ANION TRANSPORTER FAMILY MEMBER"/>
    <property type="match status" value="1"/>
</dbReference>
<accession>A0A2A6BZN1</accession>
<dbReference type="GO" id="GO:0015347">
    <property type="term" value="F:sodium-independent organic anion transmembrane transporter activity"/>
    <property type="evidence" value="ECO:0000318"/>
    <property type="project" value="GO_Central"/>
</dbReference>
<feature type="transmembrane region" description="Helical" evidence="2">
    <location>
        <begin position="596"/>
        <end position="619"/>
    </location>
</feature>
<feature type="region of interest" description="Disordered" evidence="3">
    <location>
        <begin position="1"/>
        <end position="28"/>
    </location>
</feature>
<evidence type="ECO:0000313" key="4">
    <source>
        <dbReference type="EnsemblMetazoa" id="PPA02036.1"/>
    </source>
</evidence>
<evidence type="ECO:0000256" key="3">
    <source>
        <dbReference type="SAM" id="MobiDB-lite"/>
    </source>
</evidence>
<keyword evidence="2" id="KW-1133">Transmembrane helix</keyword>
<accession>A0A8R1Y5U3</accession>
<proteinExistence type="inferred from homology"/>
<feature type="region of interest" description="Disordered" evidence="3">
    <location>
        <begin position="891"/>
        <end position="927"/>
    </location>
</feature>
<dbReference type="Pfam" id="PF03137">
    <property type="entry name" value="OATP"/>
    <property type="match status" value="1"/>
</dbReference>
<feature type="transmembrane region" description="Helical" evidence="2">
    <location>
        <begin position="216"/>
        <end position="242"/>
    </location>
</feature>
<protein>
    <recommendedName>
        <fullName evidence="2">Solute carrier organic anion transporter family member</fullName>
    </recommendedName>
</protein>
<comment type="caution">
    <text evidence="2">Lacks conserved residue(s) required for the propagation of feature annotation.</text>
</comment>
<dbReference type="PANTHER" id="PTHR11388">
    <property type="entry name" value="ORGANIC ANION TRANSPORTER"/>
    <property type="match status" value="1"/>
</dbReference>
<dbReference type="SUPFAM" id="SSF103473">
    <property type="entry name" value="MFS general substrate transporter"/>
    <property type="match status" value="2"/>
</dbReference>
<dbReference type="GO" id="GO:0016323">
    <property type="term" value="C:basolateral plasma membrane"/>
    <property type="evidence" value="ECO:0000318"/>
    <property type="project" value="GO_Central"/>
</dbReference>
<dbReference type="GO" id="GO:0006811">
    <property type="term" value="P:monoatomic ion transport"/>
    <property type="evidence" value="ECO:0007669"/>
    <property type="project" value="UniProtKB-KW"/>
</dbReference>
<keyword evidence="1" id="KW-1015">Disulfide bond</keyword>
<keyword evidence="2" id="KW-0472">Membrane</keyword>
<feature type="transmembrane region" description="Helical" evidence="2">
    <location>
        <begin position="283"/>
        <end position="305"/>
    </location>
</feature>
<feature type="compositionally biased region" description="Basic and acidic residues" evidence="3">
    <location>
        <begin position="901"/>
        <end position="915"/>
    </location>
</feature>
<feature type="transmembrane region" description="Helical" evidence="2">
    <location>
        <begin position="769"/>
        <end position="795"/>
    </location>
</feature>
<dbReference type="GO" id="GO:0043252">
    <property type="term" value="P:sodium-independent organic anion transport"/>
    <property type="evidence" value="ECO:0000318"/>
    <property type="project" value="GO_Central"/>
</dbReference>
<feature type="transmembrane region" description="Helical" evidence="2">
    <location>
        <begin position="424"/>
        <end position="446"/>
    </location>
</feature>
<keyword evidence="2" id="KW-0812">Transmembrane</keyword>
<dbReference type="NCBIfam" id="TIGR00805">
    <property type="entry name" value="oat"/>
    <property type="match status" value="1"/>
</dbReference>
<feature type="transmembrane region" description="Helical" evidence="2">
    <location>
        <begin position="807"/>
        <end position="826"/>
    </location>
</feature>
<dbReference type="InterPro" id="IPR004156">
    <property type="entry name" value="OATP"/>
</dbReference>
<dbReference type="InterPro" id="IPR029162">
    <property type="entry name" value="InaF-motif"/>
</dbReference>
<dbReference type="AlphaFoldDB" id="A0A2A6BZN1"/>